<protein>
    <submittedName>
        <fullName evidence="2">Uncharacterized protein</fullName>
    </submittedName>
</protein>
<name>A0A5E4A1T1_MARMO</name>
<dbReference type="EMBL" id="CABDUW010000002">
    <property type="protein sequence ID" value="VTJ51213.1"/>
    <property type="molecule type" value="Genomic_DNA"/>
</dbReference>
<proteinExistence type="predicted"/>
<accession>A0A5E4A1T1</accession>
<keyword evidence="3" id="KW-1185">Reference proteome</keyword>
<sequence>MEQRKRTRNSNNSRSDSNHPDDESYGPAPQWHVRQTGITIIITTCNVRNYTSRAAQLAKLYHNGTSRPAEPSTTGAGLLDVAPRVGAVLGSVCVSVHEADRADWWVYTWLSEA</sequence>
<evidence type="ECO:0000313" key="3">
    <source>
        <dbReference type="Proteomes" id="UP000335636"/>
    </source>
</evidence>
<organism evidence="2 3">
    <name type="scientific">Marmota monax</name>
    <name type="common">Woodchuck</name>
    <dbReference type="NCBI Taxonomy" id="9995"/>
    <lineage>
        <taxon>Eukaryota</taxon>
        <taxon>Metazoa</taxon>
        <taxon>Chordata</taxon>
        <taxon>Craniata</taxon>
        <taxon>Vertebrata</taxon>
        <taxon>Euteleostomi</taxon>
        <taxon>Mammalia</taxon>
        <taxon>Eutheria</taxon>
        <taxon>Euarchontoglires</taxon>
        <taxon>Glires</taxon>
        <taxon>Rodentia</taxon>
        <taxon>Sciuromorpha</taxon>
        <taxon>Sciuridae</taxon>
        <taxon>Xerinae</taxon>
        <taxon>Marmotini</taxon>
        <taxon>Marmota</taxon>
    </lineage>
</organism>
<dbReference type="Proteomes" id="UP000335636">
    <property type="component" value="Unassembled WGS sequence"/>
</dbReference>
<comment type="caution">
    <text evidence="2">The sequence shown here is derived from an EMBL/GenBank/DDBJ whole genome shotgun (WGS) entry which is preliminary data.</text>
</comment>
<evidence type="ECO:0000256" key="1">
    <source>
        <dbReference type="SAM" id="MobiDB-lite"/>
    </source>
</evidence>
<feature type="region of interest" description="Disordered" evidence="1">
    <location>
        <begin position="1"/>
        <end position="30"/>
    </location>
</feature>
<gene>
    <name evidence="2" type="ORF">MONAX_5E001580</name>
</gene>
<dbReference type="AlphaFoldDB" id="A0A5E4A1T1"/>
<evidence type="ECO:0000313" key="2">
    <source>
        <dbReference type="EMBL" id="VTJ51213.1"/>
    </source>
</evidence>
<reference evidence="2" key="1">
    <citation type="submission" date="2019-04" db="EMBL/GenBank/DDBJ databases">
        <authorList>
            <person name="Alioto T."/>
            <person name="Alioto T."/>
        </authorList>
    </citation>
    <scope>NUCLEOTIDE SEQUENCE [LARGE SCALE GENOMIC DNA]</scope>
</reference>